<proteinExistence type="predicted"/>
<keyword evidence="1" id="KW-0472">Membrane</keyword>
<dbReference type="EMBL" id="BAABFA010000007">
    <property type="protein sequence ID" value="GAA4462542.1"/>
    <property type="molecule type" value="Genomic_DNA"/>
</dbReference>
<gene>
    <name evidence="2" type="ORF">GCM10023093_09350</name>
</gene>
<keyword evidence="1" id="KW-1133">Transmembrane helix</keyword>
<reference evidence="3" key="1">
    <citation type="journal article" date="2019" name="Int. J. Syst. Evol. Microbiol.">
        <title>The Global Catalogue of Microorganisms (GCM) 10K type strain sequencing project: providing services to taxonomists for standard genome sequencing and annotation.</title>
        <authorList>
            <consortium name="The Broad Institute Genomics Platform"/>
            <consortium name="The Broad Institute Genome Sequencing Center for Infectious Disease"/>
            <person name="Wu L."/>
            <person name="Ma J."/>
        </authorList>
    </citation>
    <scope>NUCLEOTIDE SEQUENCE [LARGE SCALE GENOMIC DNA]</scope>
    <source>
        <strain evidence="3">JCM 32105</strain>
    </source>
</reference>
<keyword evidence="1" id="KW-0812">Transmembrane</keyword>
<dbReference type="Proteomes" id="UP001500067">
    <property type="component" value="Unassembled WGS sequence"/>
</dbReference>
<feature type="transmembrane region" description="Helical" evidence="1">
    <location>
        <begin position="12"/>
        <end position="31"/>
    </location>
</feature>
<organism evidence="2 3">
    <name type="scientific">Nemorincola caseinilytica</name>
    <dbReference type="NCBI Taxonomy" id="2054315"/>
    <lineage>
        <taxon>Bacteria</taxon>
        <taxon>Pseudomonadati</taxon>
        <taxon>Bacteroidota</taxon>
        <taxon>Chitinophagia</taxon>
        <taxon>Chitinophagales</taxon>
        <taxon>Chitinophagaceae</taxon>
        <taxon>Nemorincola</taxon>
    </lineage>
</organism>
<dbReference type="RefSeq" id="WP_345079291.1">
    <property type="nucleotide sequence ID" value="NZ_BAABFA010000007.1"/>
</dbReference>
<evidence type="ECO:0008006" key="4">
    <source>
        <dbReference type="Google" id="ProtNLM"/>
    </source>
</evidence>
<feature type="transmembrane region" description="Helical" evidence="1">
    <location>
        <begin position="37"/>
        <end position="55"/>
    </location>
</feature>
<name>A0ABP8N7G5_9BACT</name>
<accession>A0ABP8N7G5</accession>
<sequence length="99" mass="11982">MYIPRLRIALLFYRYHCFVPTLLWLPGIWVYSLDGLLLPLLLMKAAVNGLLWYLISTTRHDRFYYYYNLHVSRPVLFLTWFFTDLLLFGISLWATALMW</sequence>
<comment type="caution">
    <text evidence="2">The sequence shown here is derived from an EMBL/GenBank/DDBJ whole genome shotgun (WGS) entry which is preliminary data.</text>
</comment>
<evidence type="ECO:0000256" key="1">
    <source>
        <dbReference type="SAM" id="Phobius"/>
    </source>
</evidence>
<keyword evidence="3" id="KW-1185">Reference proteome</keyword>
<evidence type="ECO:0000313" key="2">
    <source>
        <dbReference type="EMBL" id="GAA4462542.1"/>
    </source>
</evidence>
<feature type="transmembrane region" description="Helical" evidence="1">
    <location>
        <begin position="75"/>
        <end position="96"/>
    </location>
</feature>
<evidence type="ECO:0000313" key="3">
    <source>
        <dbReference type="Proteomes" id="UP001500067"/>
    </source>
</evidence>
<protein>
    <recommendedName>
        <fullName evidence="4">Succinate dehydrogenase subunit 4</fullName>
    </recommendedName>
</protein>